<dbReference type="GO" id="GO:0071253">
    <property type="term" value="F:connexin binding"/>
    <property type="evidence" value="ECO:0007669"/>
    <property type="project" value="InterPro"/>
</dbReference>
<dbReference type="PANTHER" id="PTHR28581">
    <property type="entry name" value="CONSORTIN"/>
    <property type="match status" value="1"/>
</dbReference>
<dbReference type="Proteomes" id="UP000677803">
    <property type="component" value="Unassembled WGS sequence"/>
</dbReference>
<feature type="region of interest" description="Disordered" evidence="1">
    <location>
        <begin position="238"/>
        <end position="295"/>
    </location>
</feature>
<feature type="compositionally biased region" description="Basic and acidic residues" evidence="1">
    <location>
        <begin position="104"/>
        <end position="121"/>
    </location>
</feature>
<feature type="compositionally biased region" description="Basic and acidic residues" evidence="1">
    <location>
        <begin position="523"/>
        <end position="558"/>
    </location>
</feature>
<feature type="compositionally biased region" description="Acidic residues" evidence="1">
    <location>
        <begin position="609"/>
        <end position="636"/>
    </location>
</feature>
<protein>
    <submittedName>
        <fullName evidence="5">(Atlantic silverside) hypothetical protein</fullName>
    </submittedName>
</protein>
<dbReference type="GO" id="GO:0005886">
    <property type="term" value="C:plasma membrane"/>
    <property type="evidence" value="ECO:0007669"/>
    <property type="project" value="TreeGrafter"/>
</dbReference>
<dbReference type="Pfam" id="PF22883">
    <property type="entry name" value="Consortin_N"/>
    <property type="match status" value="1"/>
</dbReference>
<dbReference type="Pfam" id="PF15281">
    <property type="entry name" value="Consortin_C"/>
    <property type="match status" value="1"/>
</dbReference>
<feature type="compositionally biased region" description="Polar residues" evidence="1">
    <location>
        <begin position="56"/>
        <end position="83"/>
    </location>
</feature>
<feature type="compositionally biased region" description="Polar residues" evidence="1">
    <location>
        <begin position="259"/>
        <end position="270"/>
    </location>
</feature>
<dbReference type="GO" id="GO:0005802">
    <property type="term" value="C:trans-Golgi network"/>
    <property type="evidence" value="ECO:0007669"/>
    <property type="project" value="InterPro"/>
</dbReference>
<dbReference type="AlphaFoldDB" id="A0A8S4A6C2"/>
<feature type="transmembrane region" description="Helical" evidence="2">
    <location>
        <begin position="775"/>
        <end position="798"/>
    </location>
</feature>
<feature type="region of interest" description="Disordered" evidence="1">
    <location>
        <begin position="314"/>
        <end position="346"/>
    </location>
</feature>
<evidence type="ECO:0000256" key="2">
    <source>
        <dbReference type="SAM" id="Phobius"/>
    </source>
</evidence>
<feature type="compositionally biased region" description="Basic and acidic residues" evidence="1">
    <location>
        <begin position="34"/>
        <end position="49"/>
    </location>
</feature>
<name>A0A8S4A6C2_9TELE</name>
<evidence type="ECO:0000313" key="5">
    <source>
        <dbReference type="EMBL" id="CAG5853916.1"/>
    </source>
</evidence>
<organism evidence="5 6">
    <name type="scientific">Menidia menidia</name>
    <name type="common">Atlantic silverside</name>
    <dbReference type="NCBI Taxonomy" id="238744"/>
    <lineage>
        <taxon>Eukaryota</taxon>
        <taxon>Metazoa</taxon>
        <taxon>Chordata</taxon>
        <taxon>Craniata</taxon>
        <taxon>Vertebrata</taxon>
        <taxon>Euteleostomi</taxon>
        <taxon>Actinopterygii</taxon>
        <taxon>Neopterygii</taxon>
        <taxon>Teleostei</taxon>
        <taxon>Neoteleostei</taxon>
        <taxon>Acanthomorphata</taxon>
        <taxon>Ovalentaria</taxon>
        <taxon>Atherinomorphae</taxon>
        <taxon>Atheriniformes</taxon>
        <taxon>Atherinopsidae</taxon>
        <taxon>Menidiinae</taxon>
        <taxon>Menidia</taxon>
    </lineage>
</organism>
<keyword evidence="6" id="KW-1185">Reference proteome</keyword>
<evidence type="ECO:0000259" key="3">
    <source>
        <dbReference type="Pfam" id="PF15281"/>
    </source>
</evidence>
<feature type="compositionally biased region" description="Basic and acidic residues" evidence="1">
    <location>
        <begin position="597"/>
        <end position="608"/>
    </location>
</feature>
<dbReference type="PANTHER" id="PTHR28581:SF1">
    <property type="entry name" value="CONSORTIN"/>
    <property type="match status" value="1"/>
</dbReference>
<feature type="compositionally biased region" description="Acidic residues" evidence="1">
    <location>
        <begin position="122"/>
        <end position="139"/>
    </location>
</feature>
<keyword evidence="2" id="KW-1133">Transmembrane helix</keyword>
<keyword evidence="2" id="KW-0812">Transmembrane</keyword>
<dbReference type="EMBL" id="CAJRST010000001">
    <property type="protein sequence ID" value="CAG5853916.1"/>
    <property type="molecule type" value="Genomic_DNA"/>
</dbReference>
<sequence length="835" mass="90870">MARESFSVAAEAQRQRAARVTLTSVQSKHLRQGQIEREGRVMSQDHGDSLDLCDNSPRSEALSGQSQNLNETNSLAPNQNLPLPQSEDGAIPDIIHKSSLNNNGKEEEKTEKEGYTAKSRDEEEDADEVMKEDEEEESEGSSCMTRCQSPDTPMTDSSYSETGSLLETPYPFSPGTSPEPTSPVIPEVVLPISSLKLNQNDAEVNSPIFVAGSGASTSGSIMCTDGSTISAGPVHFTTQTLTSDTTPSSPTETSDRTARNSSAEKLTSPTEPVPSSGPPFARGSSSSDSGPNTGAAETLTLSAQKRLNTSTLAGLTMDPQSFATGSTTENTEFTPNSSNISSDQEQITSAPVTTCVSVSTCSTEPIPSPTLLESLEQLVQRGDDTHLPQYLHQIAKAFVLHEDYQRALCFIQLERLYHQRVLDNLNALQEQWESQCGRTPSNVATHHLDTLKQICQTHTRPRTRDAECASLDLLRQKIDKGGEQISCPSAPQVEGGMEHRAEDSFSHAMPSIDVLQRLDSPEISEKDRGEDPNRQLEGKVIFHEPQLTEERSESREGEQVEEGVGGTVSDTGNGLHPCTAVVMDQSKPAEQQGEDLSLVREKEAKGEERESDLEEAAEALEMEEEEAEDEGEETQQEGDSSFCQKALPVETLFSGAVLAESPKSCQYEEERPLQEAHMKQEVQEEEGEEDYEVDQADLIREAPSLDEMAKLITVEEISPASGLVSILKKRSVSVDRTNVLSAEPAPEKATAKRRVRFKVPDDSYEHEVGGGDSCLLLFLLCLVTVVISVGGTALYCAVGDAQSSVCQDFSRNADFYVGQLHRGISQIQHWLNLGS</sequence>
<dbReference type="InterPro" id="IPR054132">
    <property type="entry name" value="Consortin_N"/>
</dbReference>
<dbReference type="OrthoDB" id="9894200at2759"/>
<dbReference type="InterPro" id="IPR028129">
    <property type="entry name" value="Consortin_C"/>
</dbReference>
<evidence type="ECO:0000259" key="4">
    <source>
        <dbReference type="Pfam" id="PF22883"/>
    </source>
</evidence>
<accession>A0A8S4A6C2</accession>
<feature type="domain" description="Consortin C-terminal" evidence="3">
    <location>
        <begin position="716"/>
        <end position="831"/>
    </location>
</feature>
<evidence type="ECO:0000256" key="1">
    <source>
        <dbReference type="SAM" id="MobiDB-lite"/>
    </source>
</evidence>
<comment type="caution">
    <text evidence="5">The sequence shown here is derived from an EMBL/GenBank/DDBJ whole genome shotgun (WGS) entry which is preliminary data.</text>
</comment>
<dbReference type="InterPro" id="IPR042318">
    <property type="entry name" value="Consortin"/>
</dbReference>
<gene>
    <name evidence="5" type="ORF">MMEN_LOCUS426</name>
</gene>
<feature type="region of interest" description="Disordered" evidence="1">
    <location>
        <begin position="482"/>
        <end position="502"/>
    </location>
</feature>
<feature type="compositionally biased region" description="Polar residues" evidence="1">
    <location>
        <begin position="140"/>
        <end position="165"/>
    </location>
</feature>
<feature type="compositionally biased region" description="Polar residues" evidence="1">
    <location>
        <begin position="283"/>
        <end position="292"/>
    </location>
</feature>
<evidence type="ECO:0000313" key="6">
    <source>
        <dbReference type="Proteomes" id="UP000677803"/>
    </source>
</evidence>
<dbReference type="GO" id="GO:0042998">
    <property type="term" value="P:positive regulation of Golgi to plasma membrane protein transport"/>
    <property type="evidence" value="ECO:0007669"/>
    <property type="project" value="InterPro"/>
</dbReference>
<dbReference type="GO" id="GO:0030133">
    <property type="term" value="C:transport vesicle"/>
    <property type="evidence" value="ECO:0007669"/>
    <property type="project" value="TreeGrafter"/>
</dbReference>
<feature type="compositionally biased region" description="Low complexity" evidence="1">
    <location>
        <begin position="238"/>
        <end position="252"/>
    </location>
</feature>
<feature type="region of interest" description="Disordered" evidence="1">
    <location>
        <begin position="523"/>
        <end position="640"/>
    </location>
</feature>
<keyword evidence="2" id="KW-0472">Membrane</keyword>
<feature type="domain" description="Consortin N-terminal" evidence="4">
    <location>
        <begin position="383"/>
        <end position="434"/>
    </location>
</feature>
<proteinExistence type="predicted"/>
<feature type="region of interest" description="Disordered" evidence="1">
    <location>
        <begin position="1"/>
        <end position="184"/>
    </location>
</feature>
<reference evidence="5" key="1">
    <citation type="submission" date="2021-05" db="EMBL/GenBank/DDBJ databases">
        <authorList>
            <person name="Tigano A."/>
        </authorList>
    </citation>
    <scope>NUCLEOTIDE SEQUENCE</scope>
</reference>